<dbReference type="AlphaFoldDB" id="X1SXL0"/>
<reference evidence="1" key="1">
    <citation type="journal article" date="2014" name="Front. Microbiol.">
        <title>High frequency of phylogenetically diverse reductive dehalogenase-homologous genes in deep subseafloor sedimentary metagenomes.</title>
        <authorList>
            <person name="Kawai M."/>
            <person name="Futagami T."/>
            <person name="Toyoda A."/>
            <person name="Takaki Y."/>
            <person name="Nishi S."/>
            <person name="Hori S."/>
            <person name="Arai W."/>
            <person name="Tsubouchi T."/>
            <person name="Morono Y."/>
            <person name="Uchiyama I."/>
            <person name="Ito T."/>
            <person name="Fujiyama A."/>
            <person name="Inagaki F."/>
            <person name="Takami H."/>
        </authorList>
    </citation>
    <scope>NUCLEOTIDE SEQUENCE</scope>
    <source>
        <strain evidence="1">Expedition CK06-06</strain>
    </source>
</reference>
<organism evidence="1">
    <name type="scientific">marine sediment metagenome</name>
    <dbReference type="NCBI Taxonomy" id="412755"/>
    <lineage>
        <taxon>unclassified sequences</taxon>
        <taxon>metagenomes</taxon>
        <taxon>ecological metagenomes</taxon>
    </lineage>
</organism>
<feature type="non-terminal residue" evidence="1">
    <location>
        <position position="1"/>
    </location>
</feature>
<dbReference type="EMBL" id="BARW01010751">
    <property type="protein sequence ID" value="GAI80065.1"/>
    <property type="molecule type" value="Genomic_DNA"/>
</dbReference>
<evidence type="ECO:0000313" key="1">
    <source>
        <dbReference type="EMBL" id="GAI80065.1"/>
    </source>
</evidence>
<gene>
    <name evidence="1" type="ORF">S12H4_21024</name>
</gene>
<comment type="caution">
    <text evidence="1">The sequence shown here is derived from an EMBL/GenBank/DDBJ whole genome shotgun (WGS) entry which is preliminary data.</text>
</comment>
<name>X1SXL0_9ZZZZ</name>
<protein>
    <submittedName>
        <fullName evidence="1">Uncharacterized protein</fullName>
    </submittedName>
</protein>
<accession>X1SXL0</accession>
<proteinExistence type="predicted"/>
<sequence length="104" mass="12102">PRVIHLGQITDEIIDGWIDGWAERFEKRDGGHYCKECGSQVMQTTCYVSIHLKMFEPACAGSGKVEKINYPNSTDHTYRQVPQNYTQQHHVYWPEQFFLPKGVE</sequence>